<dbReference type="InterPro" id="IPR032816">
    <property type="entry name" value="VTT_dom"/>
</dbReference>
<keyword evidence="9" id="KW-1185">Reference proteome</keyword>
<dbReference type="GeneID" id="84654481"/>
<dbReference type="EMBL" id="JACSQR010000023">
    <property type="protein sequence ID" value="MBD7948085.1"/>
    <property type="molecule type" value="Genomic_DNA"/>
</dbReference>
<dbReference type="PANTHER" id="PTHR42709:SF6">
    <property type="entry name" value="UNDECAPRENYL PHOSPHATE TRANSPORTER A"/>
    <property type="match status" value="1"/>
</dbReference>
<comment type="subcellular location">
    <subcellularLocation>
        <location evidence="1">Cell membrane</location>
        <topology evidence="1">Multi-pass membrane protein</topology>
    </subcellularLocation>
</comment>
<evidence type="ECO:0000259" key="7">
    <source>
        <dbReference type="Pfam" id="PF09335"/>
    </source>
</evidence>
<keyword evidence="3 6" id="KW-0812">Transmembrane</keyword>
<dbReference type="Pfam" id="PF09335">
    <property type="entry name" value="VTT_dom"/>
    <property type="match status" value="1"/>
</dbReference>
<evidence type="ECO:0000256" key="4">
    <source>
        <dbReference type="ARBA" id="ARBA00022989"/>
    </source>
</evidence>
<feature type="transmembrane region" description="Helical" evidence="6">
    <location>
        <begin position="140"/>
        <end position="165"/>
    </location>
</feature>
<evidence type="ECO:0000313" key="8">
    <source>
        <dbReference type="EMBL" id="MBD7948085.1"/>
    </source>
</evidence>
<name>A0ABR8RK00_9GAMM</name>
<evidence type="ECO:0000256" key="2">
    <source>
        <dbReference type="ARBA" id="ARBA00022475"/>
    </source>
</evidence>
<comment type="caution">
    <text evidence="8">The sequence shown here is derived from an EMBL/GenBank/DDBJ whole genome shotgun (WGS) entry which is preliminary data.</text>
</comment>
<proteinExistence type="predicted"/>
<accession>A0ABR8RK00</accession>
<keyword evidence="4 6" id="KW-1133">Transmembrane helix</keyword>
<keyword evidence="2" id="KW-1003">Cell membrane</keyword>
<protein>
    <submittedName>
        <fullName evidence="8">DedA family protein</fullName>
    </submittedName>
</protein>
<dbReference type="PANTHER" id="PTHR42709">
    <property type="entry name" value="ALKALINE PHOSPHATASE LIKE PROTEIN"/>
    <property type="match status" value="1"/>
</dbReference>
<evidence type="ECO:0000256" key="5">
    <source>
        <dbReference type="ARBA" id="ARBA00023136"/>
    </source>
</evidence>
<dbReference type="InterPro" id="IPR051311">
    <property type="entry name" value="DedA_domain"/>
</dbReference>
<gene>
    <name evidence="8" type="ORF">H9653_08650</name>
</gene>
<evidence type="ECO:0000256" key="3">
    <source>
        <dbReference type="ARBA" id="ARBA00022692"/>
    </source>
</evidence>
<feature type="transmembrane region" description="Helical" evidence="6">
    <location>
        <begin position="7"/>
        <end position="26"/>
    </location>
</feature>
<feature type="domain" description="VTT" evidence="7">
    <location>
        <begin position="33"/>
        <end position="163"/>
    </location>
</feature>
<evidence type="ECO:0000256" key="1">
    <source>
        <dbReference type="ARBA" id="ARBA00004651"/>
    </source>
</evidence>
<keyword evidence="5 6" id="KW-0472">Membrane</keyword>
<feature type="transmembrane region" description="Helical" evidence="6">
    <location>
        <begin position="53"/>
        <end position="74"/>
    </location>
</feature>
<sequence>MDQMSEWVLGIMAKFGYFGIIFAMFAENVFPPIPSEVIMPAAGFAASKGDMSIVLVILTGTLGAVLGALPLYYLGHKFDEPRLVEFTEKYGKYVFIKPTDITDANAWFDKHGKMAVFFGRMVPGVRSLISIPAGMNKMSLLPFLALTALGASIWTAILALAGYYLGQNYDAVAGVLAPYSKAIGISIVVVIIGLLIKRRLSYRKNSNNDKNSDPR</sequence>
<organism evidence="8 9">
    <name type="scientific">Psychrobacter communis</name>
    <dbReference type="NCBI Taxonomy" id="2762238"/>
    <lineage>
        <taxon>Bacteria</taxon>
        <taxon>Pseudomonadati</taxon>
        <taxon>Pseudomonadota</taxon>
        <taxon>Gammaproteobacteria</taxon>
        <taxon>Moraxellales</taxon>
        <taxon>Moraxellaceae</taxon>
        <taxon>Psychrobacter</taxon>
    </lineage>
</organism>
<evidence type="ECO:0000313" key="9">
    <source>
        <dbReference type="Proteomes" id="UP000606724"/>
    </source>
</evidence>
<dbReference type="Proteomes" id="UP000606724">
    <property type="component" value="Unassembled WGS sequence"/>
</dbReference>
<dbReference type="RefSeq" id="WP_191691916.1">
    <property type="nucleotide sequence ID" value="NZ_JACSQR010000023.1"/>
</dbReference>
<reference evidence="8 9" key="1">
    <citation type="submission" date="2020-08" db="EMBL/GenBank/DDBJ databases">
        <title>A Genomic Blueprint of the Chicken Gut Microbiome.</title>
        <authorList>
            <person name="Gilroy R."/>
            <person name="Ravi A."/>
            <person name="Getino M."/>
            <person name="Pursley I."/>
            <person name="Horton D.L."/>
            <person name="Alikhan N.-F."/>
            <person name="Baker D."/>
            <person name="Gharbi K."/>
            <person name="Hall N."/>
            <person name="Watson M."/>
            <person name="Adriaenssens E.M."/>
            <person name="Foster-Nyarko E."/>
            <person name="Jarju S."/>
            <person name="Secka A."/>
            <person name="Antonio M."/>
            <person name="Oren A."/>
            <person name="Chaudhuri R."/>
            <person name="La Ragione R.M."/>
            <person name="Hildebrand F."/>
            <person name="Pallen M.J."/>
        </authorList>
    </citation>
    <scope>NUCLEOTIDE SEQUENCE [LARGE SCALE GENOMIC DNA]</scope>
    <source>
        <strain evidence="8 9">Sa4CVA2</strain>
    </source>
</reference>
<feature type="transmembrane region" description="Helical" evidence="6">
    <location>
        <begin position="171"/>
        <end position="196"/>
    </location>
</feature>
<evidence type="ECO:0000256" key="6">
    <source>
        <dbReference type="SAM" id="Phobius"/>
    </source>
</evidence>